<gene>
    <name evidence="1" type="ORF">F2Q70_00037227</name>
</gene>
<sequence>MTIAKSIDGSSPRSTNQHIIASIDAEPTPIGEQLIHKTLESMQKELTELSAYVYDNIGWHQVHMSIDVAGCWSFLRMVSRSCCSSSILVLSQSTLLLRGQ</sequence>
<protein>
    <submittedName>
        <fullName evidence="1">Uncharacterized protein</fullName>
    </submittedName>
</protein>
<comment type="caution">
    <text evidence="1">The sequence shown here is derived from an EMBL/GenBank/DDBJ whole genome shotgun (WGS) entry which is preliminary data.</text>
</comment>
<accession>A0A8S9JX80</accession>
<name>A0A8S9JX80_BRACR</name>
<organism evidence="1">
    <name type="scientific">Brassica cretica</name>
    <name type="common">Mustard</name>
    <dbReference type="NCBI Taxonomy" id="69181"/>
    <lineage>
        <taxon>Eukaryota</taxon>
        <taxon>Viridiplantae</taxon>
        <taxon>Streptophyta</taxon>
        <taxon>Embryophyta</taxon>
        <taxon>Tracheophyta</taxon>
        <taxon>Spermatophyta</taxon>
        <taxon>Magnoliopsida</taxon>
        <taxon>eudicotyledons</taxon>
        <taxon>Gunneridae</taxon>
        <taxon>Pentapetalae</taxon>
        <taxon>rosids</taxon>
        <taxon>malvids</taxon>
        <taxon>Brassicales</taxon>
        <taxon>Brassicaceae</taxon>
        <taxon>Brassiceae</taxon>
        <taxon>Brassica</taxon>
    </lineage>
</organism>
<reference evidence="1" key="1">
    <citation type="submission" date="2019-12" db="EMBL/GenBank/DDBJ databases">
        <title>Genome sequencing and annotation of Brassica cretica.</title>
        <authorList>
            <person name="Studholme D.J."/>
            <person name="Sarris P.F."/>
        </authorList>
    </citation>
    <scope>NUCLEOTIDE SEQUENCE</scope>
    <source>
        <strain evidence="1">PFS-102/07</strain>
        <tissue evidence="1">Leaf</tissue>
    </source>
</reference>
<dbReference type="EMBL" id="QGKY02000246">
    <property type="protein sequence ID" value="KAF2586645.1"/>
    <property type="molecule type" value="Genomic_DNA"/>
</dbReference>
<proteinExistence type="predicted"/>
<dbReference type="AlphaFoldDB" id="A0A8S9JX80"/>
<evidence type="ECO:0000313" key="1">
    <source>
        <dbReference type="EMBL" id="KAF2586645.1"/>
    </source>
</evidence>